<sequence>MQPFHLRYKVTSSFARACDLLDHLVPRAVDSTDFQLPLCLWTLDIRLLSTGPLRLTESQKTAPIPGPEMQSTPSVRLPRIPCSYQLLQDEKLSIQQPQRKKTMPPLLLVSMGPIFTQNQLPPPIDTPPGGIDCVDWLFAPESACVRSGSRFTPGLRWELRHGKDTALQTPLGHGSAQQPPTARLNAKRASPELPAVCPFYSSLASSLHLRAESPRGSRASTSPCGSVCRPAPTTAVPLRVETKAHEWCSKRAPRMLQQCTPPTPGAPRRRV</sequence>
<organism evidence="1 2">
    <name type="scientific">Pleuronectes platessa</name>
    <name type="common">European plaice</name>
    <dbReference type="NCBI Taxonomy" id="8262"/>
    <lineage>
        <taxon>Eukaryota</taxon>
        <taxon>Metazoa</taxon>
        <taxon>Chordata</taxon>
        <taxon>Craniata</taxon>
        <taxon>Vertebrata</taxon>
        <taxon>Euteleostomi</taxon>
        <taxon>Actinopterygii</taxon>
        <taxon>Neopterygii</taxon>
        <taxon>Teleostei</taxon>
        <taxon>Neoteleostei</taxon>
        <taxon>Acanthomorphata</taxon>
        <taxon>Carangaria</taxon>
        <taxon>Pleuronectiformes</taxon>
        <taxon>Pleuronectoidei</taxon>
        <taxon>Pleuronectidae</taxon>
        <taxon>Pleuronectes</taxon>
    </lineage>
</organism>
<dbReference type="EMBL" id="CADEAL010004314">
    <property type="protein sequence ID" value="CAB1456847.1"/>
    <property type="molecule type" value="Genomic_DNA"/>
</dbReference>
<evidence type="ECO:0000313" key="1">
    <source>
        <dbReference type="EMBL" id="CAB1456847.1"/>
    </source>
</evidence>
<keyword evidence="2" id="KW-1185">Reference proteome</keyword>
<accession>A0A9N7VPK5</accession>
<proteinExistence type="predicted"/>
<reference evidence="1" key="1">
    <citation type="submission" date="2020-03" db="EMBL/GenBank/DDBJ databases">
        <authorList>
            <person name="Weist P."/>
        </authorList>
    </citation>
    <scope>NUCLEOTIDE SEQUENCE</scope>
</reference>
<dbReference type="Proteomes" id="UP001153269">
    <property type="component" value="Unassembled WGS sequence"/>
</dbReference>
<name>A0A9N7VPK5_PLEPL</name>
<gene>
    <name evidence="1" type="ORF">PLEPLA_LOCUS44642</name>
</gene>
<dbReference type="AlphaFoldDB" id="A0A9N7VPK5"/>
<evidence type="ECO:0000313" key="2">
    <source>
        <dbReference type="Proteomes" id="UP001153269"/>
    </source>
</evidence>
<protein>
    <submittedName>
        <fullName evidence="1">Uncharacterized protein</fullName>
    </submittedName>
</protein>
<comment type="caution">
    <text evidence="1">The sequence shown here is derived from an EMBL/GenBank/DDBJ whole genome shotgun (WGS) entry which is preliminary data.</text>
</comment>